<accession>A0A2A2HCA7</accession>
<reference evidence="1 3" key="2">
    <citation type="journal article" date="2017" name="BMC Genomics">
        <title>Genomic analysis of methanogenic archaea reveals a shift towards energy conservation.</title>
        <authorList>
            <person name="Gilmore S.P."/>
            <person name="Henske J.K."/>
            <person name="Sexton J.A."/>
            <person name="Solomon K.V."/>
            <person name="Seppala S."/>
            <person name="Yoo J.I."/>
            <person name="Huyett L.M."/>
            <person name="Pressman A."/>
            <person name="Cogan J.Z."/>
            <person name="Kivenson V."/>
            <person name="Peng X."/>
            <person name="Tan Y."/>
            <person name="Valentine D.L."/>
            <person name="O'Malley M.A."/>
        </authorList>
    </citation>
    <scope>NUCLEOTIDE SEQUENCE [LARGE SCALE GENOMIC DNA]</scope>
    <source>
        <strain evidence="1 3">1R-7</strain>
    </source>
</reference>
<comment type="caution">
    <text evidence="1">The sequence shown here is derived from an EMBL/GenBank/DDBJ whole genome shotgun (WGS) entry which is preliminary data.</text>
</comment>
<evidence type="ECO:0000313" key="1">
    <source>
        <dbReference type="EMBL" id="PAV06995.1"/>
    </source>
</evidence>
<reference evidence="2 4" key="1">
    <citation type="submission" date="2016-04" db="EMBL/GenBank/DDBJ databases">
        <title>Genome sequence of Methanosphaera cuniculi DSM 4103.</title>
        <authorList>
            <person name="Poehlein A."/>
            <person name="Seedorf H."/>
            <person name="Daniel R."/>
        </authorList>
    </citation>
    <scope>NUCLEOTIDE SEQUENCE [LARGE SCALE GENOMIC DNA]</scope>
    <source>
        <strain evidence="2 4">DSM 4103</strain>
    </source>
</reference>
<sequence>MFNQKINTPGNIFNLIPYNLFDFIKNFENKVKLEFKSENKSKKRINKKNNVEKESNYYLKNDKDIYPHCGSKKKL</sequence>
<dbReference type="Proteomes" id="UP000246004">
    <property type="component" value="Unassembled WGS sequence"/>
</dbReference>
<organism evidence="1 3">
    <name type="scientific">Methanosphaera cuniculi</name>
    <dbReference type="NCBI Taxonomy" id="1077256"/>
    <lineage>
        <taxon>Archaea</taxon>
        <taxon>Methanobacteriati</taxon>
        <taxon>Methanobacteriota</taxon>
        <taxon>Methanomada group</taxon>
        <taxon>Methanobacteria</taxon>
        <taxon>Methanobacteriales</taxon>
        <taxon>Methanobacteriaceae</taxon>
        <taxon>Methanosphaera</taxon>
    </lineage>
</organism>
<evidence type="ECO:0000313" key="4">
    <source>
        <dbReference type="Proteomes" id="UP000246004"/>
    </source>
</evidence>
<dbReference type="RefSeq" id="WP_095608918.1">
    <property type="nucleotide sequence ID" value="NZ_LMVN01000023.1"/>
</dbReference>
<keyword evidence="3" id="KW-1185">Reference proteome</keyword>
<evidence type="ECO:0000313" key="3">
    <source>
        <dbReference type="Proteomes" id="UP000217528"/>
    </source>
</evidence>
<name>A0A2A2HCA7_9EURY</name>
<dbReference type="AlphaFoldDB" id="A0A2A2HCA7"/>
<dbReference type="EMBL" id="LMVN01000023">
    <property type="protein sequence ID" value="PAV06995.1"/>
    <property type="molecule type" value="Genomic_DNA"/>
</dbReference>
<gene>
    <name evidence="1" type="ORF">ASJ82_01830</name>
    <name evidence="2" type="ORF">MSCUN_05460</name>
</gene>
<dbReference type="EMBL" id="LWMS01000012">
    <property type="protein sequence ID" value="PWL08567.1"/>
    <property type="molecule type" value="Genomic_DNA"/>
</dbReference>
<dbReference type="Proteomes" id="UP000217528">
    <property type="component" value="Unassembled WGS sequence"/>
</dbReference>
<proteinExistence type="predicted"/>
<evidence type="ECO:0000313" key="2">
    <source>
        <dbReference type="EMBL" id="PWL08567.1"/>
    </source>
</evidence>
<protein>
    <submittedName>
        <fullName evidence="1">Uncharacterized protein</fullName>
    </submittedName>
</protein>